<proteinExistence type="predicted"/>
<dbReference type="AlphaFoldDB" id="A0A1E3X452"/>
<organism evidence="1 2">
    <name type="scientific">Candidatus Scalindua rubra</name>
    <dbReference type="NCBI Taxonomy" id="1872076"/>
    <lineage>
        <taxon>Bacteria</taxon>
        <taxon>Pseudomonadati</taxon>
        <taxon>Planctomycetota</taxon>
        <taxon>Candidatus Brocadiia</taxon>
        <taxon>Candidatus Brocadiales</taxon>
        <taxon>Candidatus Scalinduaceae</taxon>
        <taxon>Candidatus Scalindua</taxon>
    </lineage>
</organism>
<accession>A0A1E3X452</accession>
<dbReference type="Proteomes" id="UP000094056">
    <property type="component" value="Unassembled WGS sequence"/>
</dbReference>
<comment type="caution">
    <text evidence="1">The sequence shown here is derived from an EMBL/GenBank/DDBJ whole genome shotgun (WGS) entry which is preliminary data.</text>
</comment>
<feature type="non-terminal residue" evidence="1">
    <location>
        <position position="26"/>
    </location>
</feature>
<evidence type="ECO:0000313" key="2">
    <source>
        <dbReference type="Proteomes" id="UP000094056"/>
    </source>
</evidence>
<reference evidence="1 2" key="1">
    <citation type="submission" date="2016-07" db="EMBL/GenBank/DDBJ databases">
        <title>Draft genome of Scalindua rubra, obtained from a brine-seawater interface in the Red Sea, sheds light on salt adaptation in anammox bacteria.</title>
        <authorList>
            <person name="Speth D.R."/>
            <person name="Lagkouvardos I."/>
            <person name="Wang Y."/>
            <person name="Qian P.-Y."/>
            <person name="Dutilh B.E."/>
            <person name="Jetten M.S."/>
        </authorList>
    </citation>
    <scope>NUCLEOTIDE SEQUENCE [LARGE SCALE GENOMIC DNA]</scope>
    <source>
        <strain evidence="1">BSI-1</strain>
    </source>
</reference>
<sequence length="26" mass="2874">MKLKILAAILFLSLVTLSSQTDNTRP</sequence>
<evidence type="ECO:0000313" key="1">
    <source>
        <dbReference type="EMBL" id="ODS29754.1"/>
    </source>
</evidence>
<dbReference type="EMBL" id="MAYW01000385">
    <property type="protein sequence ID" value="ODS29754.1"/>
    <property type="molecule type" value="Genomic_DNA"/>
</dbReference>
<name>A0A1E3X452_9BACT</name>
<gene>
    <name evidence="1" type="ORF">SCARUB_05146</name>
</gene>
<protein>
    <submittedName>
        <fullName evidence="1">Uncharacterized protein</fullName>
    </submittedName>
</protein>